<name>A0A060H7M2_XYLFS</name>
<dbReference type="EMBL" id="CP006696">
    <property type="protein sequence ID" value="AIC11593.1"/>
    <property type="molecule type" value="Genomic_DNA"/>
</dbReference>
<dbReference type="Proteomes" id="UP000027215">
    <property type="component" value="Chromosome"/>
</dbReference>
<protein>
    <submittedName>
        <fullName evidence="1">Uncharacterized protein</fullName>
    </submittedName>
</protein>
<accession>A0A060H7M2</accession>
<evidence type="ECO:0000313" key="1">
    <source>
        <dbReference type="EMBL" id="AIC11593.1"/>
    </source>
</evidence>
<evidence type="ECO:0000313" key="2">
    <source>
        <dbReference type="Proteomes" id="UP000027215"/>
    </source>
</evidence>
<dbReference type="HOGENOM" id="CLU_3368147_0_0_6"/>
<reference evidence="1 2" key="1">
    <citation type="submission" date="2013-08" db="EMBL/GenBank/DDBJ databases">
        <authorList>
            <person name="Stouthamer R."/>
            <person name="Nunney L."/>
        </authorList>
    </citation>
    <scope>NUCLEOTIDE SEQUENCE [LARGE SCALE GENOMIC DNA]</scope>
    <source>
        <strain evidence="2">ann-1</strain>
    </source>
</reference>
<organism evidence="1 2">
    <name type="scientific">Xylella fastidiosa subsp. sandyi Ann-1</name>
    <dbReference type="NCBI Taxonomy" id="155920"/>
    <lineage>
        <taxon>Bacteria</taxon>
        <taxon>Pseudomonadati</taxon>
        <taxon>Pseudomonadota</taxon>
        <taxon>Gammaproteobacteria</taxon>
        <taxon>Lysobacterales</taxon>
        <taxon>Lysobacteraceae</taxon>
        <taxon>Xylella</taxon>
    </lineage>
</organism>
<dbReference type="AlphaFoldDB" id="A0A060H7M2"/>
<proteinExistence type="predicted"/>
<dbReference type="KEGG" id="xfs:D934_11710"/>
<gene>
    <name evidence="1" type="ORF">D934_11710</name>
</gene>
<dbReference type="PATRIC" id="fig|155920.8.peg.2745"/>
<sequence>MRDRVLDGVLSVVDSQIVASVEAALYSSEYHDTFL</sequence>